<accession>A0ABP0SA08</accession>
<dbReference type="Gene3D" id="3.40.50.150">
    <property type="entry name" value="Vaccinia Virus protein VP39"/>
    <property type="match status" value="1"/>
</dbReference>
<evidence type="ECO:0000256" key="7">
    <source>
        <dbReference type="SAM" id="Phobius"/>
    </source>
</evidence>
<dbReference type="InterPro" id="IPR053188">
    <property type="entry name" value="FkbM_Methyltransferase"/>
</dbReference>
<evidence type="ECO:0000256" key="3">
    <source>
        <dbReference type="ARBA" id="ARBA00022692"/>
    </source>
</evidence>
<dbReference type="PANTHER" id="PTHR36973">
    <property type="entry name" value="SLL1456 PROTEIN-RELATED"/>
    <property type="match status" value="1"/>
</dbReference>
<feature type="region of interest" description="Disordered" evidence="6">
    <location>
        <begin position="316"/>
        <end position="356"/>
    </location>
</feature>
<feature type="transmembrane region" description="Helical" evidence="7">
    <location>
        <begin position="786"/>
        <end position="804"/>
    </location>
</feature>
<feature type="compositionally biased region" description="Basic and acidic residues" evidence="6">
    <location>
        <begin position="325"/>
        <end position="337"/>
    </location>
</feature>
<evidence type="ECO:0000259" key="8">
    <source>
        <dbReference type="Pfam" id="PF05050"/>
    </source>
</evidence>
<reference evidence="9 10" key="1">
    <citation type="submission" date="2024-02" db="EMBL/GenBank/DDBJ databases">
        <authorList>
            <person name="Chen Y."/>
            <person name="Shah S."/>
            <person name="Dougan E. K."/>
            <person name="Thang M."/>
            <person name="Chan C."/>
        </authorList>
    </citation>
    <scope>NUCLEOTIDE SEQUENCE [LARGE SCALE GENOMIC DNA]</scope>
</reference>
<gene>
    <name evidence="9" type="ORF">CCMP2556_LOCUS50817</name>
</gene>
<dbReference type="NCBIfam" id="TIGR01444">
    <property type="entry name" value="fkbM_fam"/>
    <property type="match status" value="1"/>
</dbReference>
<dbReference type="PANTHER" id="PTHR36973:SF4">
    <property type="entry name" value="NODULATION PROTEIN"/>
    <property type="match status" value="1"/>
</dbReference>
<evidence type="ECO:0000256" key="1">
    <source>
        <dbReference type="ARBA" id="ARBA00004141"/>
    </source>
</evidence>
<feature type="domain" description="Methyltransferase FkbM" evidence="8">
    <location>
        <begin position="118"/>
        <end position="278"/>
    </location>
</feature>
<evidence type="ECO:0000256" key="4">
    <source>
        <dbReference type="ARBA" id="ARBA00022989"/>
    </source>
</evidence>
<dbReference type="EMBL" id="CAXAMN010027173">
    <property type="protein sequence ID" value="CAK9109134.1"/>
    <property type="molecule type" value="Genomic_DNA"/>
</dbReference>
<sequence>MLRSAQVGLDLGPPLVAQLIHAPSIGRMLSMASFLPSHAKGSIGEAMIYKIFYVEIEHPFLRRFVQLLHFVLAAPWFIVWWGWERYFEMVRFFVVSAHTFELDYKAILTPLQIKGVVHVGANVGQEAAVYDELGVPKVLWIEAQEDCRGALEGALKKHHRDEDVVAITAVSGEEGSATLFQMDNSISSSLKPLGSGHKHFFPFIQQAKTQQLQTETLDGLLKRLSLNPREFDFMYLDVQGSELDVLKGSTTQVLPHIRYLVTEVSAEEHYKGGREVAKVTNGFMDEIGIKCEPLGWGSPRLEDVADLVDPTRRSSHTWLDDLQSEEEKQQQRSEAGSRLDAALGPPEKLGERSGSSVLIEMKRGELSISVERKDMLSPPSTKVRTSLKTSIHRVPPEKDRVRPEKQFSGSIGSDMQLPATRSSSGPNLRNLSGPLTPAGRSTSLRVPAGTPANAPSTPLTLPEGALATSNGAPVTASPTSQSGRAFTPVTPNARAQMVASLQNGSLPFGSEELTFGVWRRDVADLHMLFQEKNVEEETVRNLGEPVFSSVSFLLPTASATEEDSTACCKGIAHYRPQTYDWLTGRMSTSRKHVLVFFFMVLEGIRLILAKRAFIPGINMLSILVVENLSSFVLACVITLIMEGSGIIKEMLSWSQLWRFMISALMFTAGSGLVLAAYCVGTSPVEVVTFGYSYMPICAVLSYFAFNRRYGRLEWLSVGMLTLGVLAFVLLREESREGKELKFQMKGLLLVVASVVCSATGSILAERVFKERSFGDAKQDRFYIMKFHLDLTALFTAALLWSLPLNRLVVVRDFMLRWERSEDWFGNWGTSQCLMVLVMVAHGWAAGLITREFSTVIRSIVQTLALLSSWLIGDPLQDNRLNFLQRCVPSWLLYLIVIMAALIFQTGRVNLKVIRKACDLSTEAFGQDKKKIRAERPKR</sequence>
<feature type="transmembrane region" description="Helical" evidence="7">
    <location>
        <begin position="742"/>
        <end position="765"/>
    </location>
</feature>
<feature type="compositionally biased region" description="Polar residues" evidence="6">
    <location>
        <begin position="407"/>
        <end position="430"/>
    </location>
</feature>
<feature type="compositionally biased region" description="Polar residues" evidence="6">
    <location>
        <begin position="467"/>
        <end position="484"/>
    </location>
</feature>
<feature type="transmembrane region" description="Helical" evidence="7">
    <location>
        <begin position="592"/>
        <end position="608"/>
    </location>
</feature>
<protein>
    <recommendedName>
        <fullName evidence="8">Methyltransferase FkbM domain-containing protein</fullName>
    </recommendedName>
</protein>
<evidence type="ECO:0000256" key="2">
    <source>
        <dbReference type="ARBA" id="ARBA00022448"/>
    </source>
</evidence>
<dbReference type="Pfam" id="PF05050">
    <property type="entry name" value="Methyltransf_21"/>
    <property type="match status" value="1"/>
</dbReference>
<evidence type="ECO:0000256" key="5">
    <source>
        <dbReference type="ARBA" id="ARBA00023136"/>
    </source>
</evidence>
<feature type="transmembrane region" description="Helical" evidence="7">
    <location>
        <begin position="64"/>
        <end position="83"/>
    </location>
</feature>
<comment type="subcellular location">
    <subcellularLocation>
        <location evidence="1">Membrane</location>
        <topology evidence="1">Multi-pass membrane protein</topology>
    </subcellularLocation>
</comment>
<keyword evidence="2" id="KW-0813">Transport</keyword>
<name>A0ABP0SA08_9DINO</name>
<dbReference type="SUPFAM" id="SSF53335">
    <property type="entry name" value="S-adenosyl-L-methionine-dependent methyltransferases"/>
    <property type="match status" value="1"/>
</dbReference>
<feature type="transmembrane region" description="Helical" evidence="7">
    <location>
        <begin position="824"/>
        <end position="848"/>
    </location>
</feature>
<feature type="compositionally biased region" description="Basic and acidic residues" evidence="6">
    <location>
        <begin position="394"/>
        <end position="405"/>
    </location>
</feature>
<keyword evidence="10" id="KW-1185">Reference proteome</keyword>
<dbReference type="InterPro" id="IPR029063">
    <property type="entry name" value="SAM-dependent_MTases_sf"/>
</dbReference>
<dbReference type="SUPFAM" id="SSF103481">
    <property type="entry name" value="Multidrug resistance efflux transporter EmrE"/>
    <property type="match status" value="1"/>
</dbReference>
<comment type="caution">
    <text evidence="9">The sequence shown here is derived from an EMBL/GenBank/DDBJ whole genome shotgun (WGS) entry which is preliminary data.</text>
</comment>
<feature type="transmembrane region" description="Helical" evidence="7">
    <location>
        <begin position="686"/>
        <end position="705"/>
    </location>
</feature>
<keyword evidence="4 7" id="KW-1133">Transmembrane helix</keyword>
<feature type="transmembrane region" description="Helical" evidence="7">
    <location>
        <begin position="628"/>
        <end position="647"/>
    </location>
</feature>
<keyword evidence="5 7" id="KW-0472">Membrane</keyword>
<evidence type="ECO:0000313" key="10">
    <source>
        <dbReference type="Proteomes" id="UP001642484"/>
    </source>
</evidence>
<dbReference type="InterPro" id="IPR037185">
    <property type="entry name" value="EmrE-like"/>
</dbReference>
<feature type="transmembrane region" description="Helical" evidence="7">
    <location>
        <begin position="891"/>
        <end position="910"/>
    </location>
</feature>
<dbReference type="InterPro" id="IPR006342">
    <property type="entry name" value="FkbM_mtfrase"/>
</dbReference>
<dbReference type="Proteomes" id="UP001642484">
    <property type="component" value="Unassembled WGS sequence"/>
</dbReference>
<organism evidence="9 10">
    <name type="scientific">Durusdinium trenchii</name>
    <dbReference type="NCBI Taxonomy" id="1381693"/>
    <lineage>
        <taxon>Eukaryota</taxon>
        <taxon>Sar</taxon>
        <taxon>Alveolata</taxon>
        <taxon>Dinophyceae</taxon>
        <taxon>Suessiales</taxon>
        <taxon>Symbiodiniaceae</taxon>
        <taxon>Durusdinium</taxon>
    </lineage>
</organism>
<dbReference type="Pfam" id="PF08449">
    <property type="entry name" value="UAA"/>
    <property type="match status" value="1"/>
</dbReference>
<evidence type="ECO:0000256" key="6">
    <source>
        <dbReference type="SAM" id="MobiDB-lite"/>
    </source>
</evidence>
<evidence type="ECO:0000313" key="9">
    <source>
        <dbReference type="EMBL" id="CAK9109134.1"/>
    </source>
</evidence>
<feature type="transmembrane region" description="Helical" evidence="7">
    <location>
        <begin position="712"/>
        <end position="730"/>
    </location>
</feature>
<feature type="transmembrane region" description="Helical" evidence="7">
    <location>
        <begin position="659"/>
        <end position="680"/>
    </location>
</feature>
<dbReference type="InterPro" id="IPR013657">
    <property type="entry name" value="SCL35B1-4/HUT1"/>
</dbReference>
<feature type="compositionally biased region" description="Polar residues" evidence="6">
    <location>
        <begin position="378"/>
        <end position="389"/>
    </location>
</feature>
<keyword evidence="3 7" id="KW-0812">Transmembrane</keyword>
<feature type="region of interest" description="Disordered" evidence="6">
    <location>
        <begin position="370"/>
        <end position="485"/>
    </location>
</feature>
<proteinExistence type="predicted"/>